<evidence type="ECO:0000313" key="2">
    <source>
        <dbReference type="EMBL" id="KKI49533.1"/>
    </source>
</evidence>
<feature type="transmembrane region" description="Helical" evidence="1">
    <location>
        <begin position="75"/>
        <end position="92"/>
    </location>
</feature>
<evidence type="ECO:0000256" key="1">
    <source>
        <dbReference type="SAM" id="Phobius"/>
    </source>
</evidence>
<keyword evidence="1" id="KW-0812">Transmembrane</keyword>
<comment type="caution">
    <text evidence="2">The sequence shown here is derived from an EMBL/GenBank/DDBJ whole genome shotgun (WGS) entry which is preliminary data.</text>
</comment>
<dbReference type="OrthoDB" id="2086947at2"/>
<dbReference type="AlphaFoldDB" id="A0A0M2NBC6"/>
<dbReference type="STRING" id="270498.CHK_3111"/>
<proteinExistence type="predicted"/>
<evidence type="ECO:0000313" key="3">
    <source>
        <dbReference type="Proteomes" id="UP000034076"/>
    </source>
</evidence>
<protein>
    <submittedName>
        <fullName evidence="2">Uncharacterized protein</fullName>
    </submittedName>
</protein>
<dbReference type="EMBL" id="LAYJ01000133">
    <property type="protein sequence ID" value="KKI49533.1"/>
    <property type="molecule type" value="Genomic_DNA"/>
</dbReference>
<accession>A0A0M2NBC6</accession>
<feature type="transmembrane region" description="Helical" evidence="1">
    <location>
        <begin position="98"/>
        <end position="120"/>
    </location>
</feature>
<dbReference type="Proteomes" id="UP000034076">
    <property type="component" value="Unassembled WGS sequence"/>
</dbReference>
<name>A0A0M2NBC6_9FIRM</name>
<gene>
    <name evidence="2" type="ORF">CHK_3111</name>
</gene>
<sequence>MDEQQHKKMEQIKAYQSAMWLIIVALYFVISFTTHAWYITWLIFLVGAALQQLLKAALTDESIASQPPTREERQHAYTSALWLIIVILYFVISFTTRAWYITWIIFLIGGAVSSIVKVNIK</sequence>
<keyword evidence="1" id="KW-0472">Membrane</keyword>
<keyword evidence="3" id="KW-1185">Reference proteome</keyword>
<keyword evidence="1" id="KW-1133">Transmembrane helix</keyword>
<reference evidence="2 3" key="1">
    <citation type="submission" date="2015-04" db="EMBL/GenBank/DDBJ databases">
        <title>Draft genome sequence of bacteremic isolate Catabacter hongkongensis type strain HKU16T.</title>
        <authorList>
            <person name="Lau S.K."/>
            <person name="Teng J.L."/>
            <person name="Huang Y."/>
            <person name="Curreem S.O."/>
            <person name="Tsui S.K."/>
            <person name="Woo P.C."/>
        </authorList>
    </citation>
    <scope>NUCLEOTIDE SEQUENCE [LARGE SCALE GENOMIC DNA]</scope>
    <source>
        <strain evidence="2 3">HKU16</strain>
    </source>
</reference>
<organism evidence="2 3">
    <name type="scientific">Christensenella hongkongensis</name>
    <dbReference type="NCBI Taxonomy" id="270498"/>
    <lineage>
        <taxon>Bacteria</taxon>
        <taxon>Bacillati</taxon>
        <taxon>Bacillota</taxon>
        <taxon>Clostridia</taxon>
        <taxon>Christensenellales</taxon>
        <taxon>Christensenellaceae</taxon>
        <taxon>Christensenella</taxon>
    </lineage>
</organism>
<dbReference type="RefSeq" id="WP_046444856.1">
    <property type="nucleotide sequence ID" value="NZ_CAUERS010000038.1"/>
</dbReference>